<dbReference type="RefSeq" id="XP_033382375.1">
    <property type="nucleotide sequence ID" value="XM_033525244.1"/>
</dbReference>
<evidence type="ECO:0000259" key="9">
    <source>
        <dbReference type="PROSITE" id="PS50850"/>
    </source>
</evidence>
<evidence type="ECO:0000313" key="11">
    <source>
        <dbReference type="Proteomes" id="UP000799778"/>
    </source>
</evidence>
<dbReference type="AlphaFoldDB" id="A0A6A5XMA3"/>
<dbReference type="InterPro" id="IPR005829">
    <property type="entry name" value="Sugar_transporter_CS"/>
</dbReference>
<evidence type="ECO:0000256" key="6">
    <source>
        <dbReference type="ARBA" id="ARBA00023136"/>
    </source>
</evidence>
<feature type="transmembrane region" description="Helical" evidence="8">
    <location>
        <begin position="447"/>
        <end position="465"/>
    </location>
</feature>
<dbReference type="Proteomes" id="UP000799778">
    <property type="component" value="Unassembled WGS sequence"/>
</dbReference>
<dbReference type="InterPro" id="IPR020846">
    <property type="entry name" value="MFS_dom"/>
</dbReference>
<feature type="transmembrane region" description="Helical" evidence="8">
    <location>
        <begin position="344"/>
        <end position="364"/>
    </location>
</feature>
<dbReference type="Gene3D" id="1.20.1250.20">
    <property type="entry name" value="MFS general substrate transporter like domains"/>
    <property type="match status" value="1"/>
</dbReference>
<evidence type="ECO:0000256" key="2">
    <source>
        <dbReference type="ARBA" id="ARBA00010992"/>
    </source>
</evidence>
<name>A0A6A5XMA3_9PLEO</name>
<dbReference type="PANTHER" id="PTHR48022">
    <property type="entry name" value="PLASTIDIC GLUCOSE TRANSPORTER 4"/>
    <property type="match status" value="1"/>
</dbReference>
<evidence type="ECO:0000256" key="8">
    <source>
        <dbReference type="SAM" id="Phobius"/>
    </source>
</evidence>
<feature type="transmembrane region" description="Helical" evidence="8">
    <location>
        <begin position="281"/>
        <end position="299"/>
    </location>
</feature>
<dbReference type="Pfam" id="PF00083">
    <property type="entry name" value="Sugar_tr"/>
    <property type="match status" value="1"/>
</dbReference>
<evidence type="ECO:0000256" key="1">
    <source>
        <dbReference type="ARBA" id="ARBA00004141"/>
    </source>
</evidence>
<keyword evidence="4 8" id="KW-0812">Transmembrane</keyword>
<dbReference type="GeneID" id="54282641"/>
<feature type="transmembrane region" description="Helical" evidence="8">
    <location>
        <begin position="76"/>
        <end position="96"/>
    </location>
</feature>
<reference evidence="10" key="1">
    <citation type="journal article" date="2020" name="Stud. Mycol.">
        <title>101 Dothideomycetes genomes: a test case for predicting lifestyles and emergence of pathogens.</title>
        <authorList>
            <person name="Haridas S."/>
            <person name="Albert R."/>
            <person name="Binder M."/>
            <person name="Bloem J."/>
            <person name="Labutti K."/>
            <person name="Salamov A."/>
            <person name="Andreopoulos B."/>
            <person name="Baker S."/>
            <person name="Barry K."/>
            <person name="Bills G."/>
            <person name="Bluhm B."/>
            <person name="Cannon C."/>
            <person name="Castanera R."/>
            <person name="Culley D."/>
            <person name="Daum C."/>
            <person name="Ezra D."/>
            <person name="Gonzalez J."/>
            <person name="Henrissat B."/>
            <person name="Kuo A."/>
            <person name="Liang C."/>
            <person name="Lipzen A."/>
            <person name="Lutzoni F."/>
            <person name="Magnuson J."/>
            <person name="Mondo S."/>
            <person name="Nolan M."/>
            <person name="Ohm R."/>
            <person name="Pangilinan J."/>
            <person name="Park H.-J."/>
            <person name="Ramirez L."/>
            <person name="Alfaro M."/>
            <person name="Sun H."/>
            <person name="Tritt A."/>
            <person name="Yoshinaga Y."/>
            <person name="Zwiers L.-H."/>
            <person name="Turgeon B."/>
            <person name="Goodwin S."/>
            <person name="Spatafora J."/>
            <person name="Crous P."/>
            <person name="Grigoriev I."/>
        </authorList>
    </citation>
    <scope>NUCLEOTIDE SEQUENCE</scope>
    <source>
        <strain evidence="10">CBS 175.79</strain>
    </source>
</reference>
<evidence type="ECO:0000256" key="4">
    <source>
        <dbReference type="ARBA" id="ARBA00022692"/>
    </source>
</evidence>
<dbReference type="InterPro" id="IPR036259">
    <property type="entry name" value="MFS_trans_sf"/>
</dbReference>
<keyword evidence="5 8" id="KW-1133">Transmembrane helix</keyword>
<comment type="subcellular location">
    <subcellularLocation>
        <location evidence="1">Membrane</location>
        <topology evidence="1">Multi-pass membrane protein</topology>
    </subcellularLocation>
</comment>
<dbReference type="InterPro" id="IPR003663">
    <property type="entry name" value="Sugar/inositol_transpt"/>
</dbReference>
<organism evidence="10 11">
    <name type="scientific">Aaosphaeria arxii CBS 175.79</name>
    <dbReference type="NCBI Taxonomy" id="1450172"/>
    <lineage>
        <taxon>Eukaryota</taxon>
        <taxon>Fungi</taxon>
        <taxon>Dikarya</taxon>
        <taxon>Ascomycota</taxon>
        <taxon>Pezizomycotina</taxon>
        <taxon>Dothideomycetes</taxon>
        <taxon>Pleosporomycetidae</taxon>
        <taxon>Pleosporales</taxon>
        <taxon>Pleosporales incertae sedis</taxon>
        <taxon>Aaosphaeria</taxon>
    </lineage>
</organism>
<dbReference type="InterPro" id="IPR050360">
    <property type="entry name" value="MFS_Sugar_Transporters"/>
</dbReference>
<dbReference type="OrthoDB" id="6612291at2759"/>
<keyword evidence="6 8" id="KW-0472">Membrane</keyword>
<dbReference type="PANTHER" id="PTHR48022:SF10">
    <property type="entry name" value="MAJOR FACILITATOR SUPERFAMILY (MFS) PROFILE DOMAIN-CONTAINING PROTEIN"/>
    <property type="match status" value="1"/>
</dbReference>
<dbReference type="EMBL" id="ML978071">
    <property type="protein sequence ID" value="KAF2014036.1"/>
    <property type="molecule type" value="Genomic_DNA"/>
</dbReference>
<dbReference type="GO" id="GO:0016020">
    <property type="term" value="C:membrane"/>
    <property type="evidence" value="ECO:0007669"/>
    <property type="project" value="UniProtKB-SubCell"/>
</dbReference>
<feature type="transmembrane region" description="Helical" evidence="8">
    <location>
        <begin position="376"/>
        <end position="399"/>
    </location>
</feature>
<feature type="transmembrane region" description="Helical" evidence="8">
    <location>
        <begin position="161"/>
        <end position="180"/>
    </location>
</feature>
<feature type="transmembrane region" description="Helical" evidence="8">
    <location>
        <begin position="129"/>
        <end position="149"/>
    </location>
</feature>
<keyword evidence="3 7" id="KW-0813">Transport</keyword>
<protein>
    <submittedName>
        <fullName evidence="10">General substrate transporter</fullName>
    </submittedName>
</protein>
<dbReference type="PROSITE" id="PS50850">
    <property type="entry name" value="MFS"/>
    <property type="match status" value="1"/>
</dbReference>
<dbReference type="SUPFAM" id="SSF103473">
    <property type="entry name" value="MFS general substrate transporter"/>
    <property type="match status" value="1"/>
</dbReference>
<feature type="domain" description="Major facilitator superfamily (MFS) profile" evidence="9">
    <location>
        <begin position="25"/>
        <end position="469"/>
    </location>
</feature>
<proteinExistence type="inferred from homology"/>
<gene>
    <name evidence="10" type="ORF">BU24DRAFT_395193</name>
</gene>
<evidence type="ECO:0000256" key="5">
    <source>
        <dbReference type="ARBA" id="ARBA00022989"/>
    </source>
</evidence>
<feature type="transmembrane region" description="Helical" evidence="8">
    <location>
        <begin position="103"/>
        <end position="123"/>
    </location>
</feature>
<dbReference type="PROSITE" id="PS00217">
    <property type="entry name" value="SUGAR_TRANSPORT_2"/>
    <property type="match status" value="1"/>
</dbReference>
<feature type="transmembrane region" description="Helical" evidence="8">
    <location>
        <begin position="411"/>
        <end position="435"/>
    </location>
</feature>
<dbReference type="GO" id="GO:0005351">
    <property type="term" value="F:carbohydrate:proton symporter activity"/>
    <property type="evidence" value="ECO:0007669"/>
    <property type="project" value="TreeGrafter"/>
</dbReference>
<evidence type="ECO:0000313" key="10">
    <source>
        <dbReference type="EMBL" id="KAF2014036.1"/>
    </source>
</evidence>
<feature type="transmembrane region" description="Helical" evidence="8">
    <location>
        <begin position="192"/>
        <end position="214"/>
    </location>
</feature>
<sequence length="518" mass="56785">MSSSSSTVGPTKESSLWSNKKCLAICSVVMIANMQYGIDTAAVGGLQAMPGFLKVYGYEDPTSIFGYGIDSTVQQLMTSLMSLGSFLSAIFAGVFASYFGRRIGLWSACALNFVAVAVLVATTSKSALYVGRLFLGLANGFLVTFSNVYTAEAAPANLRGVMVALFAYAVNFGSILGSLIDNYTKNRMDLLSFRIPLACLFIVPTLLTVGLFFVPESPRWLLVQGREEDARKSLESLRVARGEEFDLEWVEMVKGVEEEKRIARATPILDMFRGHDLRRTLLCYGTIAAQTASGVWFFIGYQTYFFAIAGITKAFEYSIMNACIGFFGVHCGMWAMKALVGRRFILIFGAITCALCMLACGIAASVNATAPSTGTVLVAFTALFMFFYDACVGAVSYPVATEVVSSRLRTYTIGTATALGNFLAWLTGFCSPYFINPQDLNWGPKYTYIWAASNALCIVFFYFFIPEMKGRSLEEIDELFEAGIGARKFTEYKCKITEEVRQEVQQNHVSVQVGKSDV</sequence>
<feature type="transmembrane region" description="Helical" evidence="8">
    <location>
        <begin position="305"/>
        <end position="332"/>
    </location>
</feature>
<dbReference type="FunFam" id="1.20.1250.20:FF:000078">
    <property type="entry name" value="MFS maltose transporter, putative"/>
    <property type="match status" value="1"/>
</dbReference>
<keyword evidence="11" id="KW-1185">Reference proteome</keyword>
<accession>A0A6A5XMA3</accession>
<dbReference type="InterPro" id="IPR005828">
    <property type="entry name" value="MFS_sugar_transport-like"/>
</dbReference>
<evidence type="ECO:0000256" key="7">
    <source>
        <dbReference type="RuleBase" id="RU003346"/>
    </source>
</evidence>
<evidence type="ECO:0000256" key="3">
    <source>
        <dbReference type="ARBA" id="ARBA00022448"/>
    </source>
</evidence>
<dbReference type="NCBIfam" id="TIGR00879">
    <property type="entry name" value="SP"/>
    <property type="match status" value="1"/>
</dbReference>
<comment type="similarity">
    <text evidence="2 7">Belongs to the major facilitator superfamily. Sugar transporter (TC 2.A.1.1) family.</text>
</comment>